<dbReference type="Proteomes" id="UP001300348">
    <property type="component" value="Chromosome"/>
</dbReference>
<organism evidence="1 2">
    <name type="scientific">Xenorhabdus griffiniae</name>
    <dbReference type="NCBI Taxonomy" id="351672"/>
    <lineage>
        <taxon>Bacteria</taxon>
        <taxon>Pseudomonadati</taxon>
        <taxon>Pseudomonadota</taxon>
        <taxon>Gammaproteobacteria</taxon>
        <taxon>Enterobacterales</taxon>
        <taxon>Morganellaceae</taxon>
        <taxon>Xenorhabdus</taxon>
    </lineage>
</organism>
<reference evidence="1 2" key="1">
    <citation type="journal article" date="2023" name="Access Microbiol">
        <title>The genome of a steinernematid-associated Pseudomonas piscis bacterium encodes the biosynthesis of insect toxins.</title>
        <authorList>
            <person name="Awori R.M."/>
            <person name="Hendre P."/>
            <person name="Amugune N.O."/>
        </authorList>
    </citation>
    <scope>NUCLEOTIDE SEQUENCE [LARGE SCALE GENOMIC DNA]</scope>
    <source>
        <strain evidence="1 2">97</strain>
    </source>
</reference>
<protein>
    <submittedName>
        <fullName evidence="1">Uncharacterized protein</fullName>
    </submittedName>
</protein>
<name>A0ABY9XHK2_9GAMM</name>
<evidence type="ECO:0000313" key="1">
    <source>
        <dbReference type="EMBL" id="WNH02036.1"/>
    </source>
</evidence>
<evidence type="ECO:0000313" key="2">
    <source>
        <dbReference type="Proteomes" id="UP001300348"/>
    </source>
</evidence>
<gene>
    <name evidence="1" type="ORF">QL112_020185</name>
</gene>
<keyword evidence="2" id="KW-1185">Reference proteome</keyword>
<proteinExistence type="predicted"/>
<dbReference type="EMBL" id="CP133647">
    <property type="protein sequence ID" value="WNH02036.1"/>
    <property type="molecule type" value="Genomic_DNA"/>
</dbReference>
<dbReference type="GeneID" id="88857927"/>
<accession>A0ABY9XHK2</accession>
<dbReference type="RefSeq" id="WP_189760653.1">
    <property type="nucleotide sequence ID" value="NZ_CAWPOC010000271.1"/>
</dbReference>
<sequence>MKSNFDCSQLISFDWNESAPPSSTYLFENIGFEVKFNDEVQFVKLDYFKEYSDKYFIDFVDKTFAGEFEDWKEYENPTKRIIEFSDAIQKFISMNKLTHVKLFISFFAEKDISDDHCEKIKCSNLLEALFLMSKSNFDIWVDNLIIEIE</sequence>